<evidence type="ECO:0000256" key="1">
    <source>
        <dbReference type="SAM" id="SignalP"/>
    </source>
</evidence>
<protein>
    <submittedName>
        <fullName evidence="2">BQ2448_1834 protein</fullName>
    </submittedName>
</protein>
<reference evidence="3" key="1">
    <citation type="submission" date="2016-09" db="EMBL/GenBank/DDBJ databases">
        <authorList>
            <person name="Jeantristanb JTB J.-T."/>
            <person name="Ricardo R."/>
        </authorList>
    </citation>
    <scope>NUCLEOTIDE SEQUENCE [LARGE SCALE GENOMIC DNA]</scope>
</reference>
<dbReference type="Proteomes" id="UP000198372">
    <property type="component" value="Unassembled WGS sequence"/>
</dbReference>
<name>A0A238F9C6_9BASI</name>
<feature type="signal peptide" evidence="1">
    <location>
        <begin position="1"/>
        <end position="19"/>
    </location>
</feature>
<keyword evidence="3" id="KW-1185">Reference proteome</keyword>
<dbReference type="EMBL" id="FMSP01000005">
    <property type="protein sequence ID" value="SCV70440.1"/>
    <property type="molecule type" value="Genomic_DNA"/>
</dbReference>
<feature type="chain" id="PRO_5012624527" evidence="1">
    <location>
        <begin position="20"/>
        <end position="88"/>
    </location>
</feature>
<evidence type="ECO:0000313" key="2">
    <source>
        <dbReference type="EMBL" id="SCV70440.1"/>
    </source>
</evidence>
<dbReference type="AlphaFoldDB" id="A0A238F9C6"/>
<organism evidence="2 3">
    <name type="scientific">Microbotryum intermedium</name>
    <dbReference type="NCBI Taxonomy" id="269621"/>
    <lineage>
        <taxon>Eukaryota</taxon>
        <taxon>Fungi</taxon>
        <taxon>Dikarya</taxon>
        <taxon>Basidiomycota</taxon>
        <taxon>Pucciniomycotina</taxon>
        <taxon>Microbotryomycetes</taxon>
        <taxon>Microbotryales</taxon>
        <taxon>Microbotryaceae</taxon>
        <taxon>Microbotryum</taxon>
    </lineage>
</organism>
<keyword evidence="1" id="KW-0732">Signal</keyword>
<sequence>MRNALSILVLLCATSCARSQIFSPYPLHGSISSNDQIQPRSLLYDNLDSKTLSAALDLMDEEQIMWSGDRSGSGLGHSGCIFPKSSLD</sequence>
<proteinExistence type="predicted"/>
<evidence type="ECO:0000313" key="3">
    <source>
        <dbReference type="Proteomes" id="UP000198372"/>
    </source>
</evidence>
<gene>
    <name evidence="2" type="ORF">BQ2448_1834</name>
</gene>
<accession>A0A238F9C6</accession>
<dbReference type="STRING" id="269621.A0A238F9C6"/>